<protein>
    <submittedName>
        <fullName evidence="1">Uncharacterized protein</fullName>
    </submittedName>
</protein>
<dbReference type="AlphaFoldDB" id="A0A0X1T0I9"/>
<name>A0A0X1T0I9_PSEAA</name>
<gene>
    <name evidence="1" type="ORF">AWM79_09870</name>
</gene>
<dbReference type="Proteomes" id="UP000063229">
    <property type="component" value="Chromosome"/>
</dbReference>
<proteinExistence type="predicted"/>
<sequence>MRGYMELIDLMKSLGDGILDHLPEDQRTGQLTVEEIIDQWMAKKSYFSALSLRKDVTNYIKLQRSGNFEVDEILSWYDLCFIPERFGVEEHIFLTSILGLIDFHIEKKRKAFFVKCFGWLGYK</sequence>
<dbReference type="EMBL" id="CP014135">
    <property type="protein sequence ID" value="AMB85586.1"/>
    <property type="molecule type" value="Genomic_DNA"/>
</dbReference>
<keyword evidence="2" id="KW-1185">Reference proteome</keyword>
<dbReference type="KEGG" id="pagb:AWM79_09870"/>
<reference evidence="2" key="1">
    <citation type="submission" date="2016-01" db="EMBL/GenBank/DDBJ databases">
        <authorList>
            <person name="Storey N.H."/>
            <person name="Neuman B.W."/>
        </authorList>
    </citation>
    <scope>NUCLEOTIDE SEQUENCE [LARGE SCALE GENOMIC DNA]</scope>
    <source>
        <strain evidence="2">NCPPB 2472</strain>
    </source>
</reference>
<evidence type="ECO:0000313" key="1">
    <source>
        <dbReference type="EMBL" id="AMB85586.1"/>
    </source>
</evidence>
<evidence type="ECO:0000313" key="2">
    <source>
        <dbReference type="Proteomes" id="UP000063229"/>
    </source>
</evidence>
<dbReference type="STRING" id="46677.AWM79_09870"/>
<accession>A0A0X1T0I9</accession>
<organism evidence="1 2">
    <name type="scientific">Pseudomonas agarici</name>
    <dbReference type="NCBI Taxonomy" id="46677"/>
    <lineage>
        <taxon>Bacteria</taxon>
        <taxon>Pseudomonadati</taxon>
        <taxon>Pseudomonadota</taxon>
        <taxon>Gammaproteobacteria</taxon>
        <taxon>Pseudomonadales</taxon>
        <taxon>Pseudomonadaceae</taxon>
        <taxon>Pseudomonas</taxon>
    </lineage>
</organism>